<accession>A0ABN2IMS9</accession>
<reference evidence="2 3" key="1">
    <citation type="journal article" date="2019" name="Int. J. Syst. Evol. Microbiol.">
        <title>The Global Catalogue of Microorganisms (GCM) 10K type strain sequencing project: providing services to taxonomists for standard genome sequencing and annotation.</title>
        <authorList>
            <consortium name="The Broad Institute Genomics Platform"/>
            <consortium name="The Broad Institute Genome Sequencing Center for Infectious Disease"/>
            <person name="Wu L."/>
            <person name="Ma J."/>
        </authorList>
    </citation>
    <scope>NUCLEOTIDE SEQUENCE [LARGE SCALE GENOMIC DNA]</scope>
    <source>
        <strain evidence="2 3">JCM 13244</strain>
    </source>
</reference>
<evidence type="ECO:0000313" key="3">
    <source>
        <dbReference type="Proteomes" id="UP001499947"/>
    </source>
</evidence>
<sequence length="144" mass="15324">MPLIGAAASGGLAAAPTQQLINGLSLTQGMNPTEQRRTSTGPDRHPDPQSAAPAIGEAILVRVADFRAHAPVSSRDHGRASIFSCPRSDVRHANATREVLTRSWALNASWAAWQPVRGTRELVPVHFSPLGVAVRSDGRVLRPV</sequence>
<feature type="region of interest" description="Disordered" evidence="1">
    <location>
        <begin position="25"/>
        <end position="51"/>
    </location>
</feature>
<proteinExistence type="predicted"/>
<dbReference type="Proteomes" id="UP001499947">
    <property type="component" value="Unassembled WGS sequence"/>
</dbReference>
<keyword evidence="3" id="KW-1185">Reference proteome</keyword>
<evidence type="ECO:0000313" key="2">
    <source>
        <dbReference type="EMBL" id="GAA1708148.1"/>
    </source>
</evidence>
<organism evidence="2 3">
    <name type="scientific">Streptomyces yatensis</name>
    <dbReference type="NCBI Taxonomy" id="155177"/>
    <lineage>
        <taxon>Bacteria</taxon>
        <taxon>Bacillati</taxon>
        <taxon>Actinomycetota</taxon>
        <taxon>Actinomycetes</taxon>
        <taxon>Kitasatosporales</taxon>
        <taxon>Streptomycetaceae</taxon>
        <taxon>Streptomyces</taxon>
        <taxon>Streptomyces violaceusniger group</taxon>
    </lineage>
</organism>
<comment type="caution">
    <text evidence="2">The sequence shown here is derived from an EMBL/GenBank/DDBJ whole genome shotgun (WGS) entry which is preliminary data.</text>
</comment>
<feature type="compositionally biased region" description="Basic and acidic residues" evidence="1">
    <location>
        <begin position="34"/>
        <end position="47"/>
    </location>
</feature>
<gene>
    <name evidence="2" type="ORF">GCM10009680_56190</name>
</gene>
<protein>
    <submittedName>
        <fullName evidence="2">Uncharacterized protein</fullName>
    </submittedName>
</protein>
<evidence type="ECO:0000256" key="1">
    <source>
        <dbReference type="SAM" id="MobiDB-lite"/>
    </source>
</evidence>
<dbReference type="EMBL" id="BAAALR010000063">
    <property type="protein sequence ID" value="GAA1708148.1"/>
    <property type="molecule type" value="Genomic_DNA"/>
</dbReference>
<name>A0ABN2IMS9_9ACTN</name>